<dbReference type="EMBL" id="QUNO01000001">
    <property type="protein sequence ID" value="REH55956.1"/>
    <property type="molecule type" value="Genomic_DNA"/>
</dbReference>
<protein>
    <submittedName>
        <fullName evidence="1">Uncharacterized protein</fullName>
    </submittedName>
</protein>
<gene>
    <name evidence="1" type="ORF">BCF44_101984</name>
</gene>
<comment type="caution">
    <text evidence="1">The sequence shown here is derived from an EMBL/GenBank/DDBJ whole genome shotgun (WGS) entry which is preliminary data.</text>
</comment>
<proteinExistence type="predicted"/>
<dbReference type="AlphaFoldDB" id="A0A3E0IBM3"/>
<evidence type="ECO:0000313" key="1">
    <source>
        <dbReference type="EMBL" id="REH55956.1"/>
    </source>
</evidence>
<accession>A0A3E0IBM3</accession>
<keyword evidence="2" id="KW-1185">Reference proteome</keyword>
<evidence type="ECO:0000313" key="2">
    <source>
        <dbReference type="Proteomes" id="UP000256269"/>
    </source>
</evidence>
<reference evidence="1 2" key="1">
    <citation type="submission" date="2018-08" db="EMBL/GenBank/DDBJ databases">
        <title>Genomic Encyclopedia of Archaeal and Bacterial Type Strains, Phase II (KMG-II): from individual species to whole genera.</title>
        <authorList>
            <person name="Goeker M."/>
        </authorList>
    </citation>
    <scope>NUCLEOTIDE SEQUENCE [LARGE SCALE GENOMIC DNA]</scope>
    <source>
        <strain evidence="1 2">DSM 45791</strain>
    </source>
</reference>
<sequence length="60" mass="6707">MLRPVIADIGAAQEYGRRLTELGLSDVAIRGLGRRMWWGGPWYPTRLVTAVKPSRPLEDG</sequence>
<name>A0A3E0IBM3_9PSEU</name>
<organism evidence="1 2">
    <name type="scientific">Kutzneria buriramensis</name>
    <dbReference type="NCBI Taxonomy" id="1045776"/>
    <lineage>
        <taxon>Bacteria</taxon>
        <taxon>Bacillati</taxon>
        <taxon>Actinomycetota</taxon>
        <taxon>Actinomycetes</taxon>
        <taxon>Pseudonocardiales</taxon>
        <taxon>Pseudonocardiaceae</taxon>
        <taxon>Kutzneria</taxon>
    </lineage>
</organism>
<dbReference type="Proteomes" id="UP000256269">
    <property type="component" value="Unassembled WGS sequence"/>
</dbReference>